<dbReference type="InterPro" id="IPR010982">
    <property type="entry name" value="Lambda_DNA-bd_dom_sf"/>
</dbReference>
<evidence type="ECO:0000313" key="2">
    <source>
        <dbReference type="EMBL" id="MDQ0556454.1"/>
    </source>
</evidence>
<dbReference type="RefSeq" id="WP_307505654.1">
    <property type="nucleotide sequence ID" value="NZ_BAAACE010000021.1"/>
</dbReference>
<sequence>MSGTNLKIARIKKGLTQRQLVEISGVGLTSITKIEKYGIENTTVATLRKLAYALDTSVEELFFNEE</sequence>
<evidence type="ECO:0000313" key="3">
    <source>
        <dbReference type="Proteomes" id="UP001232584"/>
    </source>
</evidence>
<reference evidence="2 3" key="1">
    <citation type="submission" date="2023-07" db="EMBL/GenBank/DDBJ databases">
        <title>Genomic Encyclopedia of Type Strains, Phase IV (KMG-IV): sequencing the most valuable type-strain genomes for metagenomic binning, comparative biology and taxonomic classification.</title>
        <authorList>
            <person name="Goeker M."/>
        </authorList>
    </citation>
    <scope>NUCLEOTIDE SEQUENCE [LARGE SCALE GENOMIC DNA]</scope>
    <source>
        <strain evidence="2 3">DSM 15049</strain>
    </source>
</reference>
<organism evidence="2 3">
    <name type="scientific">Paraclostridium ghonii</name>
    <dbReference type="NCBI Taxonomy" id="29358"/>
    <lineage>
        <taxon>Bacteria</taxon>
        <taxon>Bacillati</taxon>
        <taxon>Bacillota</taxon>
        <taxon>Clostridia</taxon>
        <taxon>Peptostreptococcales</taxon>
        <taxon>Peptostreptococcaceae</taxon>
        <taxon>Paraclostridium</taxon>
    </lineage>
</organism>
<keyword evidence="3" id="KW-1185">Reference proteome</keyword>
<feature type="domain" description="HTH cro/C1-type" evidence="1">
    <location>
        <begin position="6"/>
        <end position="61"/>
    </location>
</feature>
<dbReference type="Proteomes" id="UP001232584">
    <property type="component" value="Unassembled WGS sequence"/>
</dbReference>
<name>A0ABU0MZW0_9FIRM</name>
<dbReference type="PROSITE" id="PS50943">
    <property type="entry name" value="HTH_CROC1"/>
    <property type="match status" value="1"/>
</dbReference>
<dbReference type="Pfam" id="PF01381">
    <property type="entry name" value="HTH_3"/>
    <property type="match status" value="1"/>
</dbReference>
<dbReference type="SUPFAM" id="SSF47413">
    <property type="entry name" value="lambda repressor-like DNA-binding domains"/>
    <property type="match status" value="1"/>
</dbReference>
<gene>
    <name evidence="2" type="ORF">QOZ92_001568</name>
</gene>
<dbReference type="EMBL" id="JAUSWG010000005">
    <property type="protein sequence ID" value="MDQ0556454.1"/>
    <property type="molecule type" value="Genomic_DNA"/>
</dbReference>
<protein>
    <submittedName>
        <fullName evidence="2">Transcriptional regulator</fullName>
    </submittedName>
</protein>
<comment type="caution">
    <text evidence="2">The sequence shown here is derived from an EMBL/GenBank/DDBJ whole genome shotgun (WGS) entry which is preliminary data.</text>
</comment>
<dbReference type="Gene3D" id="1.10.260.40">
    <property type="entry name" value="lambda repressor-like DNA-binding domains"/>
    <property type="match status" value="1"/>
</dbReference>
<dbReference type="CDD" id="cd00093">
    <property type="entry name" value="HTH_XRE"/>
    <property type="match status" value="1"/>
</dbReference>
<dbReference type="SMART" id="SM00530">
    <property type="entry name" value="HTH_XRE"/>
    <property type="match status" value="1"/>
</dbReference>
<proteinExistence type="predicted"/>
<dbReference type="InterPro" id="IPR001387">
    <property type="entry name" value="Cro/C1-type_HTH"/>
</dbReference>
<accession>A0ABU0MZW0</accession>
<evidence type="ECO:0000259" key="1">
    <source>
        <dbReference type="PROSITE" id="PS50943"/>
    </source>
</evidence>